<dbReference type="PRINTS" id="PR00080">
    <property type="entry name" value="SDRFAMILY"/>
</dbReference>
<dbReference type="GO" id="GO:0016491">
    <property type="term" value="F:oxidoreductase activity"/>
    <property type="evidence" value="ECO:0007669"/>
    <property type="project" value="UniProtKB-KW"/>
</dbReference>
<reference evidence="3 4" key="1">
    <citation type="submission" date="2016-01" db="EMBL/GenBank/DDBJ databases">
        <title>High potential of lignocellulose degradation of a new Verrucomicrobia species.</title>
        <authorList>
            <person name="Wang Y."/>
            <person name="Shi Y."/>
            <person name="Qiu Z."/>
            <person name="Liu S."/>
            <person name="Yang H."/>
        </authorList>
    </citation>
    <scope>NUCLEOTIDE SEQUENCE [LARGE SCALE GENOMIC DNA]</scope>
    <source>
        <strain evidence="3 4">TSB47</strain>
    </source>
</reference>
<dbReference type="InterPro" id="IPR036291">
    <property type="entry name" value="NAD(P)-bd_dom_sf"/>
</dbReference>
<dbReference type="InterPro" id="IPR020904">
    <property type="entry name" value="Sc_DH/Rdtase_CS"/>
</dbReference>
<name>A0A178IGN3_9BACT</name>
<dbReference type="STRING" id="1184151.AW736_19120"/>
<evidence type="ECO:0008006" key="5">
    <source>
        <dbReference type="Google" id="ProtNLM"/>
    </source>
</evidence>
<dbReference type="PRINTS" id="PR00081">
    <property type="entry name" value="GDHRDH"/>
</dbReference>
<dbReference type="PANTHER" id="PTHR24321">
    <property type="entry name" value="DEHYDROGENASES, SHORT CHAIN"/>
    <property type="match status" value="1"/>
</dbReference>
<dbReference type="AlphaFoldDB" id="A0A178IGN3"/>
<dbReference type="PANTHER" id="PTHR24321:SF8">
    <property type="entry name" value="ESTRADIOL 17-BETA-DEHYDROGENASE 8-RELATED"/>
    <property type="match status" value="1"/>
</dbReference>
<proteinExistence type="inferred from homology"/>
<comment type="caution">
    <text evidence="3">The sequence shown here is derived from an EMBL/GenBank/DDBJ whole genome shotgun (WGS) entry which is preliminary data.</text>
</comment>
<evidence type="ECO:0000313" key="3">
    <source>
        <dbReference type="EMBL" id="OAM88295.1"/>
    </source>
</evidence>
<protein>
    <recommendedName>
        <fullName evidence="5">Short-chain dehydrogenase</fullName>
    </recommendedName>
</protein>
<dbReference type="InterPro" id="IPR002347">
    <property type="entry name" value="SDR_fam"/>
</dbReference>
<sequence length="266" mass="27870">MTGLNRQLLMNFKDQHVLVTGAATNSGLAIARAFAAAGARVALNDLDPAATEQAAAELRADTGGEIAAMPADLASRDAVAGLFARIRAEWGRLDVLVNNAVQHAIGHSFLDMPPAVLENVVRVNLLGTFYCSQEAARLMVAQGGGAIVNLGSNAAARAIRNRSAYVATKGGIEALTRAMALELGPRGIRVNTVIPGYIHTSRWDGLAPEVVARRRAIVPLGREADGADIADAVLFLASEQARRITGSRLVVDGGCSVQLVPEAFET</sequence>
<dbReference type="SUPFAM" id="SSF51735">
    <property type="entry name" value="NAD(P)-binding Rossmann-fold domains"/>
    <property type="match status" value="1"/>
</dbReference>
<dbReference type="Pfam" id="PF13561">
    <property type="entry name" value="adh_short_C2"/>
    <property type="match status" value="1"/>
</dbReference>
<evidence type="ECO:0000256" key="1">
    <source>
        <dbReference type="ARBA" id="ARBA00006484"/>
    </source>
</evidence>
<keyword evidence="4" id="KW-1185">Reference proteome</keyword>
<dbReference type="PROSITE" id="PS00061">
    <property type="entry name" value="ADH_SHORT"/>
    <property type="match status" value="1"/>
</dbReference>
<evidence type="ECO:0000313" key="4">
    <source>
        <dbReference type="Proteomes" id="UP000078486"/>
    </source>
</evidence>
<dbReference type="CDD" id="cd05233">
    <property type="entry name" value="SDR_c"/>
    <property type="match status" value="1"/>
</dbReference>
<dbReference type="Proteomes" id="UP000078486">
    <property type="component" value="Unassembled WGS sequence"/>
</dbReference>
<comment type="similarity">
    <text evidence="1">Belongs to the short-chain dehydrogenases/reductases (SDR) family.</text>
</comment>
<keyword evidence="2" id="KW-0560">Oxidoreductase</keyword>
<dbReference type="EMBL" id="LRRQ01000137">
    <property type="protein sequence ID" value="OAM88295.1"/>
    <property type="molecule type" value="Genomic_DNA"/>
</dbReference>
<gene>
    <name evidence="3" type="ORF">AW736_19120</name>
</gene>
<organism evidence="3 4">
    <name type="scientific">Termitidicoccus mucosus</name>
    <dbReference type="NCBI Taxonomy" id="1184151"/>
    <lineage>
        <taxon>Bacteria</taxon>
        <taxon>Pseudomonadati</taxon>
        <taxon>Verrucomicrobiota</taxon>
        <taxon>Opitutia</taxon>
        <taxon>Opitutales</taxon>
        <taxon>Opitutaceae</taxon>
        <taxon>Termitidicoccus</taxon>
    </lineage>
</organism>
<accession>A0A178IGN3</accession>
<evidence type="ECO:0000256" key="2">
    <source>
        <dbReference type="ARBA" id="ARBA00023002"/>
    </source>
</evidence>
<dbReference type="Gene3D" id="3.40.50.720">
    <property type="entry name" value="NAD(P)-binding Rossmann-like Domain"/>
    <property type="match status" value="1"/>
</dbReference>
<dbReference type="FunFam" id="3.40.50.720:FF:000084">
    <property type="entry name" value="Short-chain dehydrogenase reductase"/>
    <property type="match status" value="1"/>
</dbReference>